<dbReference type="EMBL" id="JACHIE010000020">
    <property type="protein sequence ID" value="MBB6458431.1"/>
    <property type="molecule type" value="Genomic_DNA"/>
</dbReference>
<feature type="transmembrane region" description="Helical" evidence="2">
    <location>
        <begin position="152"/>
        <end position="175"/>
    </location>
</feature>
<dbReference type="Proteomes" id="UP000578000">
    <property type="component" value="Unassembled WGS sequence"/>
</dbReference>
<evidence type="ECO:0000313" key="4">
    <source>
        <dbReference type="Proteomes" id="UP000578000"/>
    </source>
</evidence>
<evidence type="ECO:0000256" key="1">
    <source>
        <dbReference type="SAM" id="MobiDB-lite"/>
    </source>
</evidence>
<reference evidence="3 4" key="1">
    <citation type="submission" date="2020-08" db="EMBL/GenBank/DDBJ databases">
        <title>Genomic Encyclopedia of Type Strains, Phase IV (KMG-IV): sequencing the most valuable type-strain genomes for metagenomic binning, comparative biology and taxonomic classification.</title>
        <authorList>
            <person name="Goeker M."/>
        </authorList>
    </citation>
    <scope>NUCLEOTIDE SEQUENCE [LARGE SCALE GENOMIC DNA]</scope>
    <source>
        <strain evidence="3 4">DSM 4491</strain>
    </source>
</reference>
<feature type="compositionally biased region" description="Basic and acidic residues" evidence="1">
    <location>
        <begin position="47"/>
        <end position="60"/>
    </location>
</feature>
<name>A0A841QIL3_9PROT</name>
<keyword evidence="2" id="KW-0472">Membrane</keyword>
<dbReference type="AlphaFoldDB" id="A0A841QIL3"/>
<gene>
    <name evidence="3" type="ORF">HNR55_003040</name>
</gene>
<sequence length="202" mass="22580">MRHDRQESGGARPLGGPCGVVGSTREHGAPYPRKARQTGVTTGCVRLQERAELPSYKQKEQPMMSPTETTRTPKENPRQPDQAACMRSASSSLRESLTNLMRGLVCFFFELTEICLKAFFIFLFVILCALFIFFLGDYIFCNSAHTERFGTILSIIAHCITAQGVLFFVVLYGIASRCRRFRTDLDSVASITVGRTQTHTPD</sequence>
<organism evidence="3 4">
    <name type="scientific">Acetobacter lovaniensis</name>
    <dbReference type="NCBI Taxonomy" id="104100"/>
    <lineage>
        <taxon>Bacteria</taxon>
        <taxon>Pseudomonadati</taxon>
        <taxon>Pseudomonadota</taxon>
        <taxon>Alphaproteobacteria</taxon>
        <taxon>Acetobacterales</taxon>
        <taxon>Acetobacteraceae</taxon>
        <taxon>Acetobacter</taxon>
    </lineage>
</organism>
<accession>A0A841QIL3</accession>
<keyword evidence="2" id="KW-1133">Transmembrane helix</keyword>
<feature type="transmembrane region" description="Helical" evidence="2">
    <location>
        <begin position="118"/>
        <end position="140"/>
    </location>
</feature>
<feature type="region of interest" description="Disordered" evidence="1">
    <location>
        <begin position="1"/>
        <end position="83"/>
    </location>
</feature>
<keyword evidence="2" id="KW-0812">Transmembrane</keyword>
<protein>
    <submittedName>
        <fullName evidence="3">Uncharacterized protein</fullName>
    </submittedName>
</protein>
<proteinExistence type="predicted"/>
<evidence type="ECO:0000313" key="3">
    <source>
        <dbReference type="EMBL" id="MBB6458431.1"/>
    </source>
</evidence>
<comment type="caution">
    <text evidence="3">The sequence shown here is derived from an EMBL/GenBank/DDBJ whole genome shotgun (WGS) entry which is preliminary data.</text>
</comment>
<evidence type="ECO:0000256" key="2">
    <source>
        <dbReference type="SAM" id="Phobius"/>
    </source>
</evidence>
<keyword evidence="4" id="KW-1185">Reference proteome</keyword>